<dbReference type="GeneID" id="75916174"/>
<keyword evidence="1" id="KW-0472">Membrane</keyword>
<reference evidence="2" key="2">
    <citation type="journal article" date="2022" name="Proc. Natl. Acad. Sci. U.S.A.">
        <title>Diploid-dominant life cycles characterize the early evolution of Fungi.</title>
        <authorList>
            <person name="Amses K.R."/>
            <person name="Simmons D.R."/>
            <person name="Longcore J.E."/>
            <person name="Mondo S.J."/>
            <person name="Seto K."/>
            <person name="Jeronimo G.H."/>
            <person name="Bonds A.E."/>
            <person name="Quandt C.A."/>
            <person name="Davis W.J."/>
            <person name="Chang Y."/>
            <person name="Federici B.A."/>
            <person name="Kuo A."/>
            <person name="LaButti K."/>
            <person name="Pangilinan J."/>
            <person name="Andreopoulos W."/>
            <person name="Tritt A."/>
            <person name="Riley R."/>
            <person name="Hundley H."/>
            <person name="Johnson J."/>
            <person name="Lipzen A."/>
            <person name="Barry K."/>
            <person name="Lang B.F."/>
            <person name="Cuomo C.A."/>
            <person name="Buchler N.E."/>
            <person name="Grigoriev I.V."/>
            <person name="Spatafora J.W."/>
            <person name="Stajich J.E."/>
            <person name="James T.Y."/>
        </authorList>
    </citation>
    <scope>NUCLEOTIDE SEQUENCE</scope>
    <source>
        <strain evidence="2">AG</strain>
    </source>
</reference>
<sequence length="60" mass="7295">MKYNQRQVQNSQLSPLVFPLGCLCPYLVFVICRMVDESRMSCIRRRNYNLFFFFIKFYVA</sequence>
<protein>
    <submittedName>
        <fullName evidence="2">Uncharacterized protein</fullName>
    </submittedName>
</protein>
<dbReference type="AlphaFoldDB" id="A0AAD5E648"/>
<accession>A0AAD5E648</accession>
<feature type="transmembrane region" description="Helical" evidence="1">
    <location>
        <begin position="16"/>
        <end position="35"/>
    </location>
</feature>
<proteinExistence type="predicted"/>
<name>A0AAD5E648_UMBRA</name>
<keyword evidence="3" id="KW-1185">Reference proteome</keyword>
<gene>
    <name evidence="2" type="ORF">K450DRAFT_252158</name>
</gene>
<evidence type="ECO:0000256" key="1">
    <source>
        <dbReference type="SAM" id="Phobius"/>
    </source>
</evidence>
<keyword evidence="1" id="KW-0812">Transmembrane</keyword>
<keyword evidence="1" id="KW-1133">Transmembrane helix</keyword>
<evidence type="ECO:0000313" key="3">
    <source>
        <dbReference type="Proteomes" id="UP001206595"/>
    </source>
</evidence>
<dbReference type="EMBL" id="MU620941">
    <property type="protein sequence ID" value="KAI8577369.1"/>
    <property type="molecule type" value="Genomic_DNA"/>
</dbReference>
<evidence type="ECO:0000313" key="2">
    <source>
        <dbReference type="EMBL" id="KAI8577369.1"/>
    </source>
</evidence>
<dbReference type="RefSeq" id="XP_051442373.1">
    <property type="nucleotide sequence ID" value="XM_051590831.1"/>
</dbReference>
<comment type="caution">
    <text evidence="2">The sequence shown here is derived from an EMBL/GenBank/DDBJ whole genome shotgun (WGS) entry which is preliminary data.</text>
</comment>
<organism evidence="2 3">
    <name type="scientific">Umbelopsis ramanniana AG</name>
    <dbReference type="NCBI Taxonomy" id="1314678"/>
    <lineage>
        <taxon>Eukaryota</taxon>
        <taxon>Fungi</taxon>
        <taxon>Fungi incertae sedis</taxon>
        <taxon>Mucoromycota</taxon>
        <taxon>Mucoromycotina</taxon>
        <taxon>Umbelopsidomycetes</taxon>
        <taxon>Umbelopsidales</taxon>
        <taxon>Umbelopsidaceae</taxon>
        <taxon>Umbelopsis</taxon>
    </lineage>
</organism>
<dbReference type="Proteomes" id="UP001206595">
    <property type="component" value="Unassembled WGS sequence"/>
</dbReference>
<reference evidence="2" key="1">
    <citation type="submission" date="2021-06" db="EMBL/GenBank/DDBJ databases">
        <authorList>
            <consortium name="DOE Joint Genome Institute"/>
            <person name="Mondo S.J."/>
            <person name="Amses K.R."/>
            <person name="Simmons D.R."/>
            <person name="Longcore J.E."/>
            <person name="Seto K."/>
            <person name="Alves G.H."/>
            <person name="Bonds A.E."/>
            <person name="Quandt C.A."/>
            <person name="Davis W.J."/>
            <person name="Chang Y."/>
            <person name="Letcher P.M."/>
            <person name="Powell M.J."/>
            <person name="Kuo A."/>
            <person name="Labutti K."/>
            <person name="Pangilinan J."/>
            <person name="Andreopoulos W."/>
            <person name="Tritt A."/>
            <person name="Riley R."/>
            <person name="Hundley H."/>
            <person name="Johnson J."/>
            <person name="Lipzen A."/>
            <person name="Barry K."/>
            <person name="Berbee M.L."/>
            <person name="Buchler N.E."/>
            <person name="Grigoriev I.V."/>
            <person name="Spatafora J.W."/>
            <person name="Stajich J.E."/>
            <person name="James T.Y."/>
        </authorList>
    </citation>
    <scope>NUCLEOTIDE SEQUENCE</scope>
    <source>
        <strain evidence="2">AG</strain>
    </source>
</reference>